<protein>
    <submittedName>
        <fullName evidence="4">Family 10 glycosylhydrolase</fullName>
    </submittedName>
</protein>
<dbReference type="InterPro" id="IPR052177">
    <property type="entry name" value="Divisome_Glycosyl_Hydrolase"/>
</dbReference>
<dbReference type="GO" id="GO:0030246">
    <property type="term" value="F:carbohydrate binding"/>
    <property type="evidence" value="ECO:0007669"/>
    <property type="project" value="InterPro"/>
</dbReference>
<evidence type="ECO:0000259" key="3">
    <source>
        <dbReference type="Pfam" id="PF02638"/>
    </source>
</evidence>
<keyword evidence="5" id="KW-1185">Reference proteome</keyword>
<feature type="chain" id="PRO_5039455868" evidence="2">
    <location>
        <begin position="26"/>
        <end position="499"/>
    </location>
</feature>
<dbReference type="RefSeq" id="WP_181752696.1">
    <property type="nucleotide sequence ID" value="NZ_JACEIQ010000014.1"/>
</dbReference>
<dbReference type="Gene3D" id="3.20.20.80">
    <property type="entry name" value="Glycosidases"/>
    <property type="match status" value="1"/>
</dbReference>
<dbReference type="GO" id="GO:0016787">
    <property type="term" value="F:hydrolase activity"/>
    <property type="evidence" value="ECO:0007669"/>
    <property type="project" value="UniProtKB-KW"/>
</dbReference>
<organism evidence="4 5">
    <name type="scientific">Paenactinomyces guangxiensis</name>
    <dbReference type="NCBI Taxonomy" id="1490290"/>
    <lineage>
        <taxon>Bacteria</taxon>
        <taxon>Bacillati</taxon>
        <taxon>Bacillota</taxon>
        <taxon>Bacilli</taxon>
        <taxon>Bacillales</taxon>
        <taxon>Thermoactinomycetaceae</taxon>
        <taxon>Paenactinomyces</taxon>
    </lineage>
</organism>
<comment type="caution">
    <text evidence="4">The sequence shown here is derived from an EMBL/GenBank/DDBJ whole genome shotgun (WGS) entry which is preliminary data.</text>
</comment>
<keyword evidence="4" id="KW-0378">Hydrolase</keyword>
<sequence length="499" mass="55437">MKKYFLVLLLLILAFSIVNPLSESATTRHAFAASPELRAFWVDMFHNGAKTPAQVDQLLQDVKRSNANAIFVQVRRRGDAYYNNSLEPRTEDPALPAGYDPLQDLIQKAHASSPRIEVHAWFAMMPIWNSSTPPKAPNHVFNQHGFSRTGRDMWLSKNYSGSYVSGSDYVIDPGNPDAADYTINVVKHVAANYNIDGVHMDLIRYMGSDWGYNPTSVQRFNQRYGRTGTPSPGDETWKAWRREQVNLLVQKMYVNLLAIKPNLVVSAATIAWGNGPKTIEEYNASATMNSALQDWNHWLQNGWIDLAVPMNYFREHDSSQRTWYENWLAWEKDHQYGRKISSGTGVYLNSISNGLTQIRKAQQPSAAGNRLAGVHIYSYAVTNKDGVANSEFYNALSQPSQYDSQTPVFAEQVAPPSYSWKTNPTKGHLAGSVLHTDGTISDHEAVVIRGPQTKTVYTDGSGDFQAIDLSPGTYTVTSGSASKVVTITAGKVSSATLTN</sequence>
<dbReference type="AlphaFoldDB" id="A0A7W2A9X4"/>
<keyword evidence="1 2" id="KW-0732">Signal</keyword>
<evidence type="ECO:0000256" key="1">
    <source>
        <dbReference type="ARBA" id="ARBA00022729"/>
    </source>
</evidence>
<accession>A0A7W2A9X4</accession>
<dbReference type="InterPro" id="IPR003790">
    <property type="entry name" value="GHL10"/>
</dbReference>
<dbReference type="PANTHER" id="PTHR43405:SF1">
    <property type="entry name" value="GLYCOSYL HYDROLASE DIGH"/>
    <property type="match status" value="1"/>
</dbReference>
<reference evidence="4 5" key="1">
    <citation type="submission" date="2020-07" db="EMBL/GenBank/DDBJ databases">
        <authorList>
            <person name="Feng H."/>
        </authorList>
    </citation>
    <scope>NUCLEOTIDE SEQUENCE [LARGE SCALE GENOMIC DNA]</scope>
    <source>
        <strain evidence="5">s-10</strain>
    </source>
</reference>
<name>A0A7W2A9X4_9BACL</name>
<feature type="signal peptide" evidence="2">
    <location>
        <begin position="1"/>
        <end position="25"/>
    </location>
</feature>
<dbReference type="InterPro" id="IPR013784">
    <property type="entry name" value="Carb-bd-like_fold"/>
</dbReference>
<evidence type="ECO:0000313" key="4">
    <source>
        <dbReference type="EMBL" id="MBA4495348.1"/>
    </source>
</evidence>
<dbReference type="Proteomes" id="UP000535491">
    <property type="component" value="Unassembled WGS sequence"/>
</dbReference>
<dbReference type="SUPFAM" id="SSF51445">
    <property type="entry name" value="(Trans)glycosidases"/>
    <property type="match status" value="1"/>
</dbReference>
<feature type="domain" description="Glycosyl hydrolase-like 10" evidence="3">
    <location>
        <begin position="36"/>
        <end position="351"/>
    </location>
</feature>
<dbReference type="PANTHER" id="PTHR43405">
    <property type="entry name" value="GLYCOSYL HYDROLASE DIGH"/>
    <property type="match status" value="1"/>
</dbReference>
<dbReference type="EMBL" id="JACEIQ010000014">
    <property type="protein sequence ID" value="MBA4495348.1"/>
    <property type="molecule type" value="Genomic_DNA"/>
</dbReference>
<dbReference type="InterPro" id="IPR017853">
    <property type="entry name" value="GH"/>
</dbReference>
<gene>
    <name evidence="4" type="ORF">H1191_13640</name>
</gene>
<dbReference type="SUPFAM" id="SSF49452">
    <property type="entry name" value="Starch-binding domain-like"/>
    <property type="match status" value="1"/>
</dbReference>
<evidence type="ECO:0000256" key="2">
    <source>
        <dbReference type="SAM" id="SignalP"/>
    </source>
</evidence>
<dbReference type="Pfam" id="PF02638">
    <property type="entry name" value="GHL10"/>
    <property type="match status" value="1"/>
</dbReference>
<proteinExistence type="predicted"/>
<evidence type="ECO:0000313" key="5">
    <source>
        <dbReference type="Proteomes" id="UP000535491"/>
    </source>
</evidence>